<reference evidence="1" key="2">
    <citation type="journal article" date="2022" name="New Phytol.">
        <title>Evolutionary transition to the ectomycorrhizal habit in the genomes of a hyperdiverse lineage of mushroom-forming fungi.</title>
        <authorList>
            <person name="Looney B."/>
            <person name="Miyauchi S."/>
            <person name="Morin E."/>
            <person name="Drula E."/>
            <person name="Courty P.E."/>
            <person name="Kohler A."/>
            <person name="Kuo A."/>
            <person name="LaButti K."/>
            <person name="Pangilinan J."/>
            <person name="Lipzen A."/>
            <person name="Riley R."/>
            <person name="Andreopoulos W."/>
            <person name="He G."/>
            <person name="Johnson J."/>
            <person name="Nolan M."/>
            <person name="Tritt A."/>
            <person name="Barry K.W."/>
            <person name="Grigoriev I.V."/>
            <person name="Nagy L.G."/>
            <person name="Hibbett D."/>
            <person name="Henrissat B."/>
            <person name="Matheny P.B."/>
            <person name="Labbe J."/>
            <person name="Martin F.M."/>
        </authorList>
    </citation>
    <scope>NUCLEOTIDE SEQUENCE</scope>
    <source>
        <strain evidence="1">FP105234-sp</strain>
    </source>
</reference>
<name>A0ACB8RVM4_9AGAM</name>
<reference evidence="1" key="1">
    <citation type="submission" date="2021-02" db="EMBL/GenBank/DDBJ databases">
        <authorList>
            <consortium name="DOE Joint Genome Institute"/>
            <person name="Ahrendt S."/>
            <person name="Looney B.P."/>
            <person name="Miyauchi S."/>
            <person name="Morin E."/>
            <person name="Drula E."/>
            <person name="Courty P.E."/>
            <person name="Chicoki N."/>
            <person name="Fauchery L."/>
            <person name="Kohler A."/>
            <person name="Kuo A."/>
            <person name="Labutti K."/>
            <person name="Pangilinan J."/>
            <person name="Lipzen A."/>
            <person name="Riley R."/>
            <person name="Andreopoulos W."/>
            <person name="He G."/>
            <person name="Johnson J."/>
            <person name="Barry K.W."/>
            <person name="Grigoriev I.V."/>
            <person name="Nagy L."/>
            <person name="Hibbett D."/>
            <person name="Henrissat B."/>
            <person name="Matheny P.B."/>
            <person name="Labbe J."/>
            <person name="Martin F."/>
        </authorList>
    </citation>
    <scope>NUCLEOTIDE SEQUENCE</scope>
    <source>
        <strain evidence="1">FP105234-sp</strain>
    </source>
</reference>
<dbReference type="Proteomes" id="UP000814033">
    <property type="component" value="Unassembled WGS sequence"/>
</dbReference>
<evidence type="ECO:0000313" key="2">
    <source>
        <dbReference type="Proteomes" id="UP000814033"/>
    </source>
</evidence>
<gene>
    <name evidence="1" type="ORF">FA95DRAFT_1492229</name>
</gene>
<keyword evidence="1" id="KW-0378">Hydrolase</keyword>
<accession>A0ACB8RVM4</accession>
<sequence>MEAFHLLSRGGVQFDKHKYNKDVQLFNSTRGSDKGKSADRSAVGQLPAELDFFKYAAAPESTSTKRKASEAGDAGRTEKKKKQRQGEDRDVDEDEDAESAPEDPSSSTSPPMPRHKVTTKGSNVPPHAETFEALRERYSIPSHIMSNLKEYGYTVPTGIQSYGAPILLESRDMAAISPTGTGKTLSYLLPVMTALGVPASSAKSGAGAGVRAVVLAPTRELAHQIHNECLKLAQGRKWRIVLFSKATAATLADKSVRDKVDIIISTPLRLVAALNSGHVELHNVRHLILDEADRMLDSEFLSQVREVVDACTHDNLQKAVFSATLPAGAEKIAMDMLRDPIRVVVGLKDTPLPLIAQSLTYVADDPSKLPTLLTYLSQPYNPPVLVFASSQPRATSLAEELVLHAVPNVDCLHAGMTKKEREDAVSRMRRGESWVMVSTEVMARGMDFKGVREVINYDFPQSVQSYIHRIGRTGRAGREGKAITYFTDEDAPYLKSIANVLLQSGSQVPEWILKLPKPSKLKRKQMGKVKRAEAVNPARRVGRSEAIKKRDMIAGSQRRKERVRMVPEVPQEEDRRSTGEEPVS</sequence>
<organism evidence="1 2">
    <name type="scientific">Auriscalpium vulgare</name>
    <dbReference type="NCBI Taxonomy" id="40419"/>
    <lineage>
        <taxon>Eukaryota</taxon>
        <taxon>Fungi</taxon>
        <taxon>Dikarya</taxon>
        <taxon>Basidiomycota</taxon>
        <taxon>Agaricomycotina</taxon>
        <taxon>Agaricomycetes</taxon>
        <taxon>Russulales</taxon>
        <taxon>Auriscalpiaceae</taxon>
        <taxon>Auriscalpium</taxon>
    </lineage>
</organism>
<evidence type="ECO:0000313" key="1">
    <source>
        <dbReference type="EMBL" id="KAI0047656.1"/>
    </source>
</evidence>
<dbReference type="EMBL" id="MU275900">
    <property type="protein sequence ID" value="KAI0047656.1"/>
    <property type="molecule type" value="Genomic_DNA"/>
</dbReference>
<comment type="caution">
    <text evidence="1">The sequence shown here is derived from an EMBL/GenBank/DDBJ whole genome shotgun (WGS) entry which is preliminary data.</text>
</comment>
<keyword evidence="2" id="KW-1185">Reference proteome</keyword>
<protein>
    <submittedName>
        <fullName evidence="1">P-loop containing nucleoside triphosphate hydrolase protein</fullName>
    </submittedName>
</protein>
<proteinExistence type="predicted"/>